<accession>A0A1R3KJJ0</accession>
<dbReference type="Proteomes" id="UP000187203">
    <property type="component" value="Unassembled WGS sequence"/>
</dbReference>
<dbReference type="InterPro" id="IPR011043">
    <property type="entry name" value="Gal_Oxase/kelch_b-propeller"/>
</dbReference>
<dbReference type="OrthoDB" id="591557at2759"/>
<evidence type="ECO:0000259" key="1">
    <source>
        <dbReference type="Pfam" id="PF07734"/>
    </source>
</evidence>
<comment type="caution">
    <text evidence="2">The sequence shown here is derived from an EMBL/GenBank/DDBJ whole genome shotgun (WGS) entry which is preliminary data.</text>
</comment>
<proteinExistence type="predicted"/>
<evidence type="ECO:0000313" key="3">
    <source>
        <dbReference type="Proteomes" id="UP000187203"/>
    </source>
</evidence>
<dbReference type="InterPro" id="IPR017451">
    <property type="entry name" value="F-box-assoc_interact_dom"/>
</dbReference>
<protein>
    <recommendedName>
        <fullName evidence="1">F-box associated beta-propeller type 1 domain-containing protein</fullName>
    </recommendedName>
</protein>
<keyword evidence="3" id="KW-1185">Reference proteome</keyword>
<dbReference type="PANTHER" id="PTHR31672:SF13">
    <property type="entry name" value="F-BOX PROTEIN CPR30-LIKE"/>
    <property type="match status" value="1"/>
</dbReference>
<dbReference type="InterPro" id="IPR006527">
    <property type="entry name" value="F-box-assoc_dom_typ1"/>
</dbReference>
<reference evidence="3" key="1">
    <citation type="submission" date="2013-09" db="EMBL/GenBank/DDBJ databases">
        <title>Corchorus olitorius genome sequencing.</title>
        <authorList>
            <person name="Alam M."/>
            <person name="Haque M.S."/>
            <person name="Islam M.S."/>
            <person name="Emdad E.M."/>
            <person name="Islam M.M."/>
            <person name="Ahmed B."/>
            <person name="Halim A."/>
            <person name="Hossen Q.M.M."/>
            <person name="Hossain M.Z."/>
            <person name="Ahmed R."/>
            <person name="Khan M.M."/>
            <person name="Islam R."/>
            <person name="Rashid M.M."/>
            <person name="Khan S.A."/>
            <person name="Rahman M.S."/>
            <person name="Alam M."/>
            <person name="Yahiya A.S."/>
            <person name="Khan M.S."/>
            <person name="Azam M.S."/>
            <person name="Haque T."/>
            <person name="Lashkar M.Z.H."/>
            <person name="Akhand A.I."/>
            <person name="Morshed G."/>
            <person name="Roy S."/>
            <person name="Uddin K.S."/>
            <person name="Rabeya T."/>
            <person name="Hossain A.S."/>
            <person name="Chowdhury A."/>
            <person name="Snigdha A.R."/>
            <person name="Mortoza M.S."/>
            <person name="Matin S.A."/>
            <person name="Hoque S.M.E."/>
            <person name="Islam M.K."/>
            <person name="Roy D.K."/>
            <person name="Haider R."/>
            <person name="Moosa M.M."/>
            <person name="Elias S.M."/>
            <person name="Hasan A.M."/>
            <person name="Jahan S."/>
            <person name="Shafiuddin M."/>
            <person name="Mahmood N."/>
            <person name="Shommy N.S."/>
        </authorList>
    </citation>
    <scope>NUCLEOTIDE SEQUENCE [LARGE SCALE GENOMIC DNA]</scope>
    <source>
        <strain evidence="3">cv. O-4</strain>
    </source>
</reference>
<dbReference type="Pfam" id="PF07734">
    <property type="entry name" value="FBA_1"/>
    <property type="match status" value="1"/>
</dbReference>
<dbReference type="SUPFAM" id="SSF50965">
    <property type="entry name" value="Galactose oxidase, central domain"/>
    <property type="match status" value="1"/>
</dbReference>
<sequence length="317" mass="36625">MEIPDDFSGCKVYGFGYNPISKDYKLLEVSQSWSSNSMEDIGLWNPSTRKSHKLPVSDIEFPECFPICPIVVYGFGYDSVSDDYKLVRIAEFLGEDDHYVDSEVKVYSLKKKCWKRVKGFPYLLHYKRIYGVLVNNALHFVVSRRSESYAKSLIAAFDLGTEETYEVPLLDLWAEEFYYMLLGVLEGSLCMIANYENSRVDIWVMKEYGVKDSWTKLLSVVDPQGSFSYDFIKMKPLVYSRSKDRVLVNQDGEKFIWYDLTAKGAEDVKIQGLSKTFEAEMFVGSLVKLDGNFLIRGINRKNQQANRGKKKNNKKKR</sequence>
<dbReference type="InterPro" id="IPR050796">
    <property type="entry name" value="SCF_F-box_component"/>
</dbReference>
<evidence type="ECO:0000313" key="2">
    <source>
        <dbReference type="EMBL" id="OMP07158.1"/>
    </source>
</evidence>
<dbReference type="EMBL" id="AWUE01013381">
    <property type="protein sequence ID" value="OMP07158.1"/>
    <property type="molecule type" value="Genomic_DNA"/>
</dbReference>
<dbReference type="NCBIfam" id="TIGR01640">
    <property type="entry name" value="F_box_assoc_1"/>
    <property type="match status" value="1"/>
</dbReference>
<feature type="domain" description="F-box associated beta-propeller type 1" evidence="1">
    <location>
        <begin position="39"/>
        <end position="260"/>
    </location>
</feature>
<dbReference type="STRING" id="93759.A0A1R3KJJ0"/>
<dbReference type="PANTHER" id="PTHR31672">
    <property type="entry name" value="BNACNNG10540D PROTEIN"/>
    <property type="match status" value="1"/>
</dbReference>
<gene>
    <name evidence="2" type="ORF">COLO4_07578</name>
</gene>
<dbReference type="AlphaFoldDB" id="A0A1R3KJJ0"/>
<organism evidence="2 3">
    <name type="scientific">Corchorus olitorius</name>
    <dbReference type="NCBI Taxonomy" id="93759"/>
    <lineage>
        <taxon>Eukaryota</taxon>
        <taxon>Viridiplantae</taxon>
        <taxon>Streptophyta</taxon>
        <taxon>Embryophyta</taxon>
        <taxon>Tracheophyta</taxon>
        <taxon>Spermatophyta</taxon>
        <taxon>Magnoliopsida</taxon>
        <taxon>eudicotyledons</taxon>
        <taxon>Gunneridae</taxon>
        <taxon>Pentapetalae</taxon>
        <taxon>rosids</taxon>
        <taxon>malvids</taxon>
        <taxon>Malvales</taxon>
        <taxon>Malvaceae</taxon>
        <taxon>Grewioideae</taxon>
        <taxon>Apeibeae</taxon>
        <taxon>Corchorus</taxon>
    </lineage>
</organism>
<name>A0A1R3KJJ0_9ROSI</name>